<dbReference type="InterPro" id="IPR033753">
    <property type="entry name" value="GCV_H/Fam206"/>
</dbReference>
<comment type="subunit">
    <text evidence="3">The glycine cleavage system is composed of four proteins: P, T, L and H.</text>
</comment>
<dbReference type="PROSITE" id="PS50968">
    <property type="entry name" value="BIOTINYL_LIPOYL"/>
    <property type="match status" value="1"/>
</dbReference>
<comment type="caution">
    <text evidence="6">The sequence shown here is derived from an EMBL/GenBank/DDBJ whole genome shotgun (WGS) entry which is preliminary data.</text>
</comment>
<dbReference type="PANTHER" id="PTHR11715">
    <property type="entry name" value="GLYCINE CLEAVAGE SYSTEM H PROTEIN"/>
    <property type="match status" value="1"/>
</dbReference>
<dbReference type="Gene3D" id="2.40.50.100">
    <property type="match status" value="1"/>
</dbReference>
<protein>
    <recommendedName>
        <fullName evidence="3">Probable glycine cleavage system H protein</fullName>
    </recommendedName>
</protein>
<dbReference type="NCBIfam" id="TIGR00527">
    <property type="entry name" value="gcvH"/>
    <property type="match status" value="1"/>
</dbReference>
<dbReference type="InterPro" id="IPR002930">
    <property type="entry name" value="GCV_H"/>
</dbReference>
<dbReference type="PANTHER" id="PTHR11715:SF3">
    <property type="entry name" value="GLYCINE CLEAVAGE SYSTEM H PROTEIN-RELATED"/>
    <property type="match status" value="1"/>
</dbReference>
<dbReference type="Proteomes" id="UP000070399">
    <property type="component" value="Unassembled WGS sequence"/>
</dbReference>
<feature type="modified residue" description="N6-lipoyllysine" evidence="3 4">
    <location>
        <position position="75"/>
    </location>
</feature>
<feature type="domain" description="Lipoyl-binding" evidence="5">
    <location>
        <begin position="27"/>
        <end position="116"/>
    </location>
</feature>
<dbReference type="InterPro" id="IPR017453">
    <property type="entry name" value="GCV_H_sub"/>
</dbReference>
<evidence type="ECO:0000313" key="7">
    <source>
        <dbReference type="Proteomes" id="UP000070399"/>
    </source>
</evidence>
<comment type="similarity">
    <text evidence="1 3">Belongs to the GcvH family.</text>
</comment>
<dbReference type="HAMAP" id="MF_00272">
    <property type="entry name" value="GcvH"/>
    <property type="match status" value="1"/>
</dbReference>
<evidence type="ECO:0000313" key="6">
    <source>
        <dbReference type="EMBL" id="KXB09336.1"/>
    </source>
</evidence>
<organism evidence="6 7">
    <name type="scientific">candidate division MSBL1 archaeon SCGC-AAA833F18</name>
    <dbReference type="NCBI Taxonomy" id="1698257"/>
    <lineage>
        <taxon>Archaea</taxon>
        <taxon>Methanobacteriati</taxon>
        <taxon>Methanobacteriota</taxon>
        <taxon>candidate division MSBL1</taxon>
    </lineage>
</organism>
<dbReference type="InterPro" id="IPR000089">
    <property type="entry name" value="Biotin_lipoyl"/>
</dbReference>
<keyword evidence="2 3" id="KW-0450">Lipoyl</keyword>
<sequence length="141" mass="15816">MVAEDYEIPEGLYYSEEHEWVKVEDNLARVGITDYAQDQLGDVVYADLPEPGDKVKQTTEEKSEEMELGAVESIKAVSSVYSPLSGEVKEVNDDLEDQPELVNTDPYTGGWICVIDPEDLDSELENLMDAKAYADFLESEE</sequence>
<gene>
    <name evidence="3" type="primary">gcvH</name>
    <name evidence="6" type="ORF">AKJ35_00955</name>
</gene>
<name>A0A133VSB6_9EURY</name>
<evidence type="ECO:0000259" key="5">
    <source>
        <dbReference type="PROSITE" id="PS50968"/>
    </source>
</evidence>
<evidence type="ECO:0000256" key="3">
    <source>
        <dbReference type="HAMAP-Rule" id="MF_00272"/>
    </source>
</evidence>
<dbReference type="AlphaFoldDB" id="A0A133VSB6"/>
<keyword evidence="7" id="KW-1185">Reference proteome</keyword>
<dbReference type="EMBL" id="LHYO01000007">
    <property type="protein sequence ID" value="KXB09336.1"/>
    <property type="molecule type" value="Genomic_DNA"/>
</dbReference>
<dbReference type="SUPFAM" id="SSF51230">
    <property type="entry name" value="Single hybrid motif"/>
    <property type="match status" value="1"/>
</dbReference>
<evidence type="ECO:0000256" key="1">
    <source>
        <dbReference type="ARBA" id="ARBA00009249"/>
    </source>
</evidence>
<dbReference type="NCBIfam" id="NF002270">
    <property type="entry name" value="PRK01202.1"/>
    <property type="match status" value="1"/>
</dbReference>
<evidence type="ECO:0000256" key="4">
    <source>
        <dbReference type="PIRSR" id="PIRSR617453-50"/>
    </source>
</evidence>
<proteinExistence type="inferred from homology"/>
<dbReference type="Pfam" id="PF01597">
    <property type="entry name" value="GCV_H"/>
    <property type="match status" value="1"/>
</dbReference>
<reference evidence="6 7" key="1">
    <citation type="journal article" date="2016" name="Sci. Rep.">
        <title>Metabolic traits of an uncultured archaeal lineage -MSBL1- from brine pools of the Red Sea.</title>
        <authorList>
            <person name="Mwirichia R."/>
            <person name="Alam I."/>
            <person name="Rashid M."/>
            <person name="Vinu M."/>
            <person name="Ba-Alawi W."/>
            <person name="Anthony Kamau A."/>
            <person name="Kamanda Ngugi D."/>
            <person name="Goker M."/>
            <person name="Klenk H.P."/>
            <person name="Bajic V."/>
            <person name="Stingl U."/>
        </authorList>
    </citation>
    <scope>NUCLEOTIDE SEQUENCE [LARGE SCALE GENOMIC DNA]</scope>
    <source>
        <strain evidence="6">SCGC-AAA833F18</strain>
    </source>
</reference>
<dbReference type="InterPro" id="IPR011053">
    <property type="entry name" value="Single_hybrid_motif"/>
</dbReference>
<comment type="cofactor">
    <cofactor evidence="3">
        <name>(R)-lipoate</name>
        <dbReference type="ChEBI" id="CHEBI:83088"/>
    </cofactor>
    <text evidence="3">Binds 1 lipoyl cofactor covalently.</text>
</comment>
<dbReference type="GO" id="GO:0009249">
    <property type="term" value="P:protein lipoylation"/>
    <property type="evidence" value="ECO:0007669"/>
    <property type="project" value="TreeGrafter"/>
</dbReference>
<comment type="function">
    <text evidence="3">The glycine cleavage system catalyzes the degradation of glycine. The H protein shuttles the methylamine group of glycine from the P protein to the T protein.</text>
</comment>
<accession>A0A133VSB6</accession>
<dbReference type="PATRIC" id="fig|1698257.3.peg.265"/>
<dbReference type="GO" id="GO:0005960">
    <property type="term" value="C:glycine cleavage complex"/>
    <property type="evidence" value="ECO:0007669"/>
    <property type="project" value="InterPro"/>
</dbReference>
<dbReference type="GO" id="GO:0005737">
    <property type="term" value="C:cytoplasm"/>
    <property type="evidence" value="ECO:0007669"/>
    <property type="project" value="TreeGrafter"/>
</dbReference>
<evidence type="ECO:0000256" key="2">
    <source>
        <dbReference type="ARBA" id="ARBA00022823"/>
    </source>
</evidence>
<dbReference type="GO" id="GO:0019464">
    <property type="term" value="P:glycine decarboxylation via glycine cleavage system"/>
    <property type="evidence" value="ECO:0007669"/>
    <property type="project" value="UniProtKB-UniRule"/>
</dbReference>
<dbReference type="CDD" id="cd06848">
    <property type="entry name" value="GCS_H"/>
    <property type="match status" value="1"/>
</dbReference>